<dbReference type="RefSeq" id="WP_231005024.1">
    <property type="nucleotide sequence ID" value="NZ_JAJNEC010000005.1"/>
</dbReference>
<dbReference type="InterPro" id="IPR041527">
    <property type="entry name" value="YhcG_N"/>
</dbReference>
<keyword evidence="4" id="KW-1185">Reference proteome</keyword>
<evidence type="ECO:0000313" key="3">
    <source>
        <dbReference type="EMBL" id="MCD2423764.1"/>
    </source>
</evidence>
<feature type="domain" description="YhcG PDDEXK nuclease" evidence="1">
    <location>
        <begin position="182"/>
        <end position="333"/>
    </location>
</feature>
<gene>
    <name evidence="3" type="ORF">LQ567_13395</name>
</gene>
<dbReference type="InterPro" id="IPR053148">
    <property type="entry name" value="PD-DEXK-like_domain"/>
</dbReference>
<dbReference type="Proteomes" id="UP001199816">
    <property type="component" value="Unassembled WGS sequence"/>
</dbReference>
<dbReference type="Pfam" id="PF17761">
    <property type="entry name" value="DUF1016_N"/>
    <property type="match status" value="1"/>
</dbReference>
<sequence>MNKTTVNQRKVKSTPPEKCLSPEQTLFTDLSQLIDQSQHQFVQQANSALTMLFWHIGKRINEDILENRRAGYGKQIVPALAAQLKTRYGRNFEEKNLRRMLQFAEQFPSEEIVVTASRQLSWSHILVLLPLKNRDAQLYYARTASDNMLSVRALRHQIAIKEYERTTIANLQNTSNHPALQNNFKDPYFLDFLGLQNTYLEKDLEAAILKELETFILELGNGFAFVDRRKRMVIDGEDFYLDLLFYHRVLKRLVAIELKLGKFEAKHKGQMELYLRWLGKYEKQEGEFPPVGLILCTESSREQIELLEMHKDGIMVAEYWTELPPKKELEKKIHHILIKARERIENNRLLE</sequence>
<dbReference type="Pfam" id="PF06250">
    <property type="entry name" value="YhcG_C"/>
    <property type="match status" value="1"/>
</dbReference>
<organism evidence="3 4">
    <name type="scientific">Niabella pedocola</name>
    <dbReference type="NCBI Taxonomy" id="1752077"/>
    <lineage>
        <taxon>Bacteria</taxon>
        <taxon>Pseudomonadati</taxon>
        <taxon>Bacteroidota</taxon>
        <taxon>Chitinophagia</taxon>
        <taxon>Chitinophagales</taxon>
        <taxon>Chitinophagaceae</taxon>
        <taxon>Niabella</taxon>
    </lineage>
</organism>
<dbReference type="EMBL" id="JAJNEC010000005">
    <property type="protein sequence ID" value="MCD2423764.1"/>
    <property type="molecule type" value="Genomic_DNA"/>
</dbReference>
<evidence type="ECO:0000259" key="2">
    <source>
        <dbReference type="Pfam" id="PF17761"/>
    </source>
</evidence>
<proteinExistence type="predicted"/>
<reference evidence="3 4" key="1">
    <citation type="submission" date="2021-11" db="EMBL/GenBank/DDBJ databases">
        <title>Genomic of Niabella pedocola.</title>
        <authorList>
            <person name="Wu T."/>
        </authorList>
    </citation>
    <scope>NUCLEOTIDE SEQUENCE [LARGE SCALE GENOMIC DNA]</scope>
    <source>
        <strain evidence="3 4">JCM 31011</strain>
    </source>
</reference>
<dbReference type="InterPro" id="IPR009362">
    <property type="entry name" value="YhcG_C"/>
</dbReference>
<dbReference type="Gene3D" id="3.40.1350.10">
    <property type="match status" value="1"/>
</dbReference>
<evidence type="ECO:0000313" key="4">
    <source>
        <dbReference type="Proteomes" id="UP001199816"/>
    </source>
</evidence>
<name>A0ABS8PRQ7_9BACT</name>
<protein>
    <submittedName>
        <fullName evidence="3">PDDEXK nuclease domain-containing protein</fullName>
    </submittedName>
</protein>
<feature type="domain" description="YhcG N-terminal" evidence="2">
    <location>
        <begin position="30"/>
        <end position="165"/>
    </location>
</feature>
<evidence type="ECO:0000259" key="1">
    <source>
        <dbReference type="Pfam" id="PF06250"/>
    </source>
</evidence>
<dbReference type="InterPro" id="IPR011856">
    <property type="entry name" value="tRNA_endonuc-like_dom_sf"/>
</dbReference>
<dbReference type="PANTHER" id="PTHR30547:SF5">
    <property type="entry name" value="NUCLEASE YHCG-RELATED"/>
    <property type="match status" value="1"/>
</dbReference>
<dbReference type="PANTHER" id="PTHR30547">
    <property type="entry name" value="UNCHARACTERIZED PROTEIN YHCG-RELATED"/>
    <property type="match status" value="1"/>
</dbReference>
<comment type="caution">
    <text evidence="3">The sequence shown here is derived from an EMBL/GenBank/DDBJ whole genome shotgun (WGS) entry which is preliminary data.</text>
</comment>
<accession>A0ABS8PRQ7</accession>